<organism evidence="2 3">
    <name type="scientific">Burkholderia lata (strain ATCC 17760 / DSM 23089 / LMG 22485 / NCIMB 9086 / R18194 / 383)</name>
    <dbReference type="NCBI Taxonomy" id="482957"/>
    <lineage>
        <taxon>Bacteria</taxon>
        <taxon>Pseudomonadati</taxon>
        <taxon>Pseudomonadota</taxon>
        <taxon>Betaproteobacteria</taxon>
        <taxon>Burkholderiales</taxon>
        <taxon>Burkholderiaceae</taxon>
        <taxon>Burkholderia</taxon>
        <taxon>Burkholderia cepacia complex</taxon>
    </lineage>
</organism>
<proteinExistence type="predicted"/>
<accession>A0A6P2WQ96</accession>
<sequence>MVDRGHAILMTSVLWRAEVLNGSMTSTQRKRLEDAFDGRNLVELQIDSRVMALAGEIRDFQRRSLKKDAMKNVRVPDAIHLASAIHYDATEFHTFDGAKGSGQASKLLTLDGNVAGHRLKVCIPKANQLRLEFSDSEDDDEA</sequence>
<evidence type="ECO:0000313" key="2">
    <source>
        <dbReference type="EMBL" id="VWC98930.1"/>
    </source>
</evidence>
<dbReference type="EMBL" id="CABVQI010000011">
    <property type="protein sequence ID" value="VWC98930.1"/>
    <property type="molecule type" value="Genomic_DNA"/>
</dbReference>
<dbReference type="Gene3D" id="3.40.50.1010">
    <property type="entry name" value="5'-nuclease"/>
    <property type="match status" value="1"/>
</dbReference>
<evidence type="ECO:0000313" key="3">
    <source>
        <dbReference type="Proteomes" id="UP000494274"/>
    </source>
</evidence>
<gene>
    <name evidence="2" type="ORF">BLA18112_03851</name>
</gene>
<dbReference type="InterPro" id="IPR029060">
    <property type="entry name" value="PIN-like_dom_sf"/>
</dbReference>
<feature type="domain" description="PIN" evidence="1">
    <location>
        <begin position="8"/>
        <end position="96"/>
    </location>
</feature>
<dbReference type="Pfam" id="PF01850">
    <property type="entry name" value="PIN"/>
    <property type="match status" value="1"/>
</dbReference>
<dbReference type="AlphaFoldDB" id="A0A6P2WQ96"/>
<evidence type="ECO:0000259" key="1">
    <source>
        <dbReference type="Pfam" id="PF01850"/>
    </source>
</evidence>
<name>A0A6P2WQ96_BURL3</name>
<dbReference type="Proteomes" id="UP000494274">
    <property type="component" value="Unassembled WGS sequence"/>
</dbReference>
<dbReference type="SUPFAM" id="SSF88723">
    <property type="entry name" value="PIN domain-like"/>
    <property type="match status" value="1"/>
</dbReference>
<dbReference type="InterPro" id="IPR002716">
    <property type="entry name" value="PIN_dom"/>
</dbReference>
<reference evidence="2 3" key="1">
    <citation type="submission" date="2019-09" db="EMBL/GenBank/DDBJ databases">
        <authorList>
            <person name="Depoorter E."/>
        </authorList>
    </citation>
    <scope>NUCLEOTIDE SEQUENCE [LARGE SCALE GENOMIC DNA]</scope>
    <source>
        <strain evidence="2">R-18112</strain>
    </source>
</reference>
<protein>
    <recommendedName>
        <fullName evidence="1">PIN domain-containing protein</fullName>
    </recommendedName>
</protein>